<accession>A0ABP5G4L1</accession>
<evidence type="ECO:0000256" key="1">
    <source>
        <dbReference type="ARBA" id="ARBA00005254"/>
    </source>
</evidence>
<gene>
    <name evidence="4" type="ORF">GCM10009720_18430</name>
</gene>
<reference evidence="5" key="1">
    <citation type="journal article" date="2019" name="Int. J. Syst. Evol. Microbiol.">
        <title>The Global Catalogue of Microorganisms (GCM) 10K type strain sequencing project: providing services to taxonomists for standard genome sequencing and annotation.</title>
        <authorList>
            <consortium name="The Broad Institute Genomics Platform"/>
            <consortium name="The Broad Institute Genome Sequencing Center for Infectious Disease"/>
            <person name="Wu L."/>
            <person name="Ma J."/>
        </authorList>
    </citation>
    <scope>NUCLEOTIDE SEQUENCE [LARGE SCALE GENOMIC DNA]</scope>
    <source>
        <strain evidence="5">JCM 13595</strain>
    </source>
</reference>
<evidence type="ECO:0000313" key="4">
    <source>
        <dbReference type="EMBL" id="GAA2038245.1"/>
    </source>
</evidence>
<comment type="caution">
    <text evidence="4">The sequence shown here is derived from an EMBL/GenBank/DDBJ whole genome shotgun (WGS) entry which is preliminary data.</text>
</comment>
<dbReference type="InterPro" id="IPR003965">
    <property type="entry name" value="Fatty_acid_synthase"/>
</dbReference>
<dbReference type="PANTHER" id="PTHR43841:SF3">
    <property type="entry name" value="(3R)-HYDROXYACYL-ACP DEHYDRATASE SUBUNIT HADB"/>
    <property type="match status" value="1"/>
</dbReference>
<dbReference type="Proteomes" id="UP001501461">
    <property type="component" value="Unassembled WGS sequence"/>
</dbReference>
<feature type="domain" description="MaoC-like" evidence="3">
    <location>
        <begin position="206"/>
        <end position="283"/>
    </location>
</feature>
<dbReference type="PRINTS" id="PR01483">
    <property type="entry name" value="FASYNTHASE"/>
</dbReference>
<dbReference type="EMBL" id="BAAAMN010000036">
    <property type="protein sequence ID" value="GAA2038245.1"/>
    <property type="molecule type" value="Genomic_DNA"/>
</dbReference>
<dbReference type="Gene3D" id="3.10.129.10">
    <property type="entry name" value="Hotdog Thioesterase"/>
    <property type="match status" value="1"/>
</dbReference>
<dbReference type="RefSeq" id="WP_343957859.1">
    <property type="nucleotide sequence ID" value="NZ_BAAAMN010000036.1"/>
</dbReference>
<sequence>MLEPNIVDSNPKPEDLRVIHIGEVPSLSSSYAKVAAGVIRPKKSRTVSLPGTRWETTAVIPRQLVDEYNTLLGASGVVGHNSAPSLTAHITAFGLSTAMMAESRFPIPLLGMVHLQHKVWHMSDVPIDQPVKIATWGQNLAPHHAGTTVEIWAQIFDPSTDKLLWQSMALYLSKSVTLPGTDKPPRPERQAFQPPPLTGEWQLPKDIGRRYGAVSGDRNPIHLSNLTAKALGMPGAIAHGMYAAGKMLAGRETTARYTWAIEFASPMRLPSKVAINYRQEGDKQLVTGWNARQEKLHFLAEIRLH</sequence>
<evidence type="ECO:0000256" key="2">
    <source>
        <dbReference type="SAM" id="MobiDB-lite"/>
    </source>
</evidence>
<dbReference type="InterPro" id="IPR002539">
    <property type="entry name" value="MaoC-like_dom"/>
</dbReference>
<dbReference type="Pfam" id="PF01575">
    <property type="entry name" value="MaoC_dehydratas"/>
    <property type="match status" value="1"/>
</dbReference>
<organism evidence="4 5">
    <name type="scientific">Yaniella flava</name>
    <dbReference type="NCBI Taxonomy" id="287930"/>
    <lineage>
        <taxon>Bacteria</taxon>
        <taxon>Bacillati</taxon>
        <taxon>Actinomycetota</taxon>
        <taxon>Actinomycetes</taxon>
        <taxon>Micrococcales</taxon>
        <taxon>Micrococcaceae</taxon>
        <taxon>Yaniella</taxon>
    </lineage>
</organism>
<feature type="region of interest" description="Disordered" evidence="2">
    <location>
        <begin position="179"/>
        <end position="199"/>
    </location>
</feature>
<dbReference type="InterPro" id="IPR029069">
    <property type="entry name" value="HotDog_dom_sf"/>
</dbReference>
<keyword evidence="5" id="KW-1185">Reference proteome</keyword>
<dbReference type="SUPFAM" id="SSF54637">
    <property type="entry name" value="Thioesterase/thiol ester dehydrase-isomerase"/>
    <property type="match status" value="1"/>
</dbReference>
<name>A0ABP5G4L1_9MICC</name>
<evidence type="ECO:0000313" key="5">
    <source>
        <dbReference type="Proteomes" id="UP001501461"/>
    </source>
</evidence>
<comment type="similarity">
    <text evidence="1">Belongs to the enoyl-CoA hydratase/isomerase family.</text>
</comment>
<dbReference type="PANTHER" id="PTHR43841">
    <property type="entry name" value="3-HYDROXYACYL-THIOESTER DEHYDRATASE HTDX-RELATED"/>
    <property type="match status" value="1"/>
</dbReference>
<evidence type="ECO:0000259" key="3">
    <source>
        <dbReference type="Pfam" id="PF01575"/>
    </source>
</evidence>
<proteinExistence type="inferred from homology"/>
<protein>
    <submittedName>
        <fullName evidence="4">MaoC/PaaZ C-terminal domain-containing protein</fullName>
    </submittedName>
</protein>